<evidence type="ECO:0000313" key="2">
    <source>
        <dbReference type="EMBL" id="KAL0278759.1"/>
    </source>
</evidence>
<evidence type="ECO:0000259" key="1">
    <source>
        <dbReference type="PROSITE" id="PS51722"/>
    </source>
</evidence>
<dbReference type="SUPFAM" id="SSF50447">
    <property type="entry name" value="Translation proteins"/>
    <property type="match status" value="1"/>
</dbReference>
<dbReference type="GO" id="GO:0003924">
    <property type="term" value="F:GTPase activity"/>
    <property type="evidence" value="ECO:0007669"/>
    <property type="project" value="InterPro"/>
</dbReference>
<gene>
    <name evidence="2" type="ORF">PYX00_000483</name>
</gene>
<dbReference type="Gene3D" id="2.40.30.10">
    <property type="entry name" value="Translation factors"/>
    <property type="match status" value="2"/>
</dbReference>
<dbReference type="GO" id="GO:0001514">
    <property type="term" value="P:selenocysteine incorporation"/>
    <property type="evidence" value="ECO:0007669"/>
    <property type="project" value="TreeGrafter"/>
</dbReference>
<dbReference type="Pfam" id="PF21131">
    <property type="entry name" value="eEFSec_4th"/>
    <property type="match status" value="1"/>
</dbReference>
<dbReference type="PRINTS" id="PR00315">
    <property type="entry name" value="ELONGATNFCT"/>
</dbReference>
<dbReference type="CDD" id="cd04094">
    <property type="entry name" value="eSelB_III"/>
    <property type="match status" value="1"/>
</dbReference>
<organism evidence="2">
    <name type="scientific">Menopon gallinae</name>
    <name type="common">poultry shaft louse</name>
    <dbReference type="NCBI Taxonomy" id="328185"/>
    <lineage>
        <taxon>Eukaryota</taxon>
        <taxon>Metazoa</taxon>
        <taxon>Ecdysozoa</taxon>
        <taxon>Arthropoda</taxon>
        <taxon>Hexapoda</taxon>
        <taxon>Insecta</taxon>
        <taxon>Pterygota</taxon>
        <taxon>Neoptera</taxon>
        <taxon>Paraneoptera</taxon>
        <taxon>Psocodea</taxon>
        <taxon>Troctomorpha</taxon>
        <taxon>Phthiraptera</taxon>
        <taxon>Amblycera</taxon>
        <taxon>Menoponidae</taxon>
        <taxon>Menopon</taxon>
    </lineage>
</organism>
<dbReference type="Pfam" id="PF21208">
    <property type="entry name" value="euk_SelB_III"/>
    <property type="match status" value="1"/>
</dbReference>
<dbReference type="Gene3D" id="3.40.50.300">
    <property type="entry name" value="P-loop containing nucleotide triphosphate hydrolases"/>
    <property type="match status" value="1"/>
</dbReference>
<dbReference type="PROSITE" id="PS51722">
    <property type="entry name" value="G_TR_2"/>
    <property type="match status" value="1"/>
</dbReference>
<accession>A0AAW2I965</accession>
<dbReference type="PANTHER" id="PTHR43721">
    <property type="entry name" value="ELONGATION FACTOR TU-RELATED"/>
    <property type="match status" value="1"/>
</dbReference>
<dbReference type="CDD" id="cd03696">
    <property type="entry name" value="SelB_II"/>
    <property type="match status" value="1"/>
</dbReference>
<proteinExistence type="predicted"/>
<dbReference type="PANTHER" id="PTHR43721:SF11">
    <property type="entry name" value="SELENOCYSTEINE-SPECIFIC ELONGATION FACTOR"/>
    <property type="match status" value="1"/>
</dbReference>
<dbReference type="InterPro" id="IPR049394">
    <property type="entry name" value="eEFSec_C"/>
</dbReference>
<dbReference type="GO" id="GO:0003746">
    <property type="term" value="F:translation elongation factor activity"/>
    <property type="evidence" value="ECO:0007669"/>
    <property type="project" value="TreeGrafter"/>
</dbReference>
<name>A0AAW2I965_9NEOP</name>
<dbReference type="Pfam" id="PF03144">
    <property type="entry name" value="GTP_EFTU_D2"/>
    <property type="match status" value="1"/>
</dbReference>
<dbReference type="GO" id="GO:0005525">
    <property type="term" value="F:GTP binding"/>
    <property type="evidence" value="ECO:0007669"/>
    <property type="project" value="InterPro"/>
</dbReference>
<dbReference type="InterPro" id="IPR009000">
    <property type="entry name" value="Transl_B-barrel_sf"/>
</dbReference>
<dbReference type="Pfam" id="PF00009">
    <property type="entry name" value="GTP_EFTU"/>
    <property type="match status" value="1"/>
</dbReference>
<dbReference type="FunFam" id="2.40.30.10:FF:000052">
    <property type="entry name" value="Selenocysteine-specific elongation factor EF-Sec"/>
    <property type="match status" value="1"/>
</dbReference>
<feature type="domain" description="Tr-type G" evidence="1">
    <location>
        <begin position="3"/>
        <end position="191"/>
    </location>
</feature>
<dbReference type="SUPFAM" id="SSF52540">
    <property type="entry name" value="P-loop containing nucleoside triphosphate hydrolases"/>
    <property type="match status" value="1"/>
</dbReference>
<dbReference type="InterPro" id="IPR027417">
    <property type="entry name" value="P-loop_NTPase"/>
</dbReference>
<dbReference type="EMBL" id="JARGDH010000001">
    <property type="protein sequence ID" value="KAL0278759.1"/>
    <property type="molecule type" value="Genomic_DNA"/>
</dbReference>
<dbReference type="InterPro" id="IPR050055">
    <property type="entry name" value="EF-Tu_GTPase"/>
</dbReference>
<comment type="caution">
    <text evidence="2">The sequence shown here is derived from an EMBL/GenBank/DDBJ whole genome shotgun (WGS) entry which is preliminary data.</text>
</comment>
<protein>
    <recommendedName>
        <fullName evidence="1">Tr-type G domain-containing protein</fullName>
    </recommendedName>
</protein>
<dbReference type="InterPro" id="IPR005225">
    <property type="entry name" value="Small_GTP-bd"/>
</dbReference>
<dbReference type="EMBL" id="JARGDH010000001">
    <property type="protein sequence ID" value="KAL0278758.1"/>
    <property type="molecule type" value="Genomic_DNA"/>
</dbReference>
<dbReference type="InterPro" id="IPR004161">
    <property type="entry name" value="EFTu-like_2"/>
</dbReference>
<dbReference type="InterPro" id="IPR049393">
    <property type="entry name" value="eEFSec_III"/>
</dbReference>
<dbReference type="InterPro" id="IPR000795">
    <property type="entry name" value="T_Tr_GTP-bd_dom"/>
</dbReference>
<sequence>MAILNLNVGLLGHVDSGKTSLAKVLSQVSSTAAFDKDPQSQERGITLDLGFSSFMTDLPSHVDNSSYDKVQFTLVDCPGHASLIKTIIGGAHIIDLMVLVIDAAKGVQTQTSECLIIGEITKKKLIVVINKVDVLEDKKQLEKLLKKMRLTIDSTAFKGSPIVTASALNNHVKELVDALQKAVFLPDRSADKPFLFAVDHCFGIKGKGTVMTGTVLQGSVKINDEVEIPSINLVKKVKSIQMFKQPVNSAMQGDRVGICVTQFDPKLLERGIANQTGYVKKIYAAIMDFNKVKYYKNKIESKSSFHINVGYENIIANLLLFGVNCDSSDKGNSKEFDMNREYQYINEIDETTALNDMKVYVLLEFLKPILVPSQSLVIGARLDAPVYSNSCRLAFYGSIIHGIDVKNYQTEYLKNLKVYKEKFKKGIIDRISSDYVVIGKNMFKKETNIQKFVGMKVSFSTGEEGVIEGAFGQSGKFKIQVPAGVKESTKETLSSKTKNEDNRSKVVEISLHHRRYLFDSSKRLVQI</sequence>
<reference evidence="2" key="1">
    <citation type="journal article" date="2024" name="Gigascience">
        <title>Chromosome-level genome of the poultry shaft louse Menopon gallinae provides insight into the host-switching and adaptive evolution of parasitic lice.</title>
        <authorList>
            <person name="Xu Y."/>
            <person name="Ma L."/>
            <person name="Liu S."/>
            <person name="Liang Y."/>
            <person name="Liu Q."/>
            <person name="He Z."/>
            <person name="Tian L."/>
            <person name="Duan Y."/>
            <person name="Cai W."/>
            <person name="Li H."/>
            <person name="Song F."/>
        </authorList>
    </citation>
    <scope>NUCLEOTIDE SEQUENCE</scope>
    <source>
        <strain evidence="2">Cailab_2023a</strain>
    </source>
</reference>
<dbReference type="EMBL" id="JARGDH010000001">
    <property type="protein sequence ID" value="KAL0278760.1"/>
    <property type="molecule type" value="Genomic_DNA"/>
</dbReference>
<dbReference type="AlphaFoldDB" id="A0AAW2I965"/>
<dbReference type="NCBIfam" id="TIGR00231">
    <property type="entry name" value="small_GTP"/>
    <property type="match status" value="1"/>
</dbReference>